<dbReference type="GO" id="GO:0006313">
    <property type="term" value="P:DNA transposition"/>
    <property type="evidence" value="ECO:0007669"/>
    <property type="project" value="InterPro"/>
</dbReference>
<organism evidence="3 4">
    <name type="scientific">Leptolyngbya boryana NIES-2135</name>
    <dbReference type="NCBI Taxonomy" id="1973484"/>
    <lineage>
        <taxon>Bacteria</taxon>
        <taxon>Bacillati</taxon>
        <taxon>Cyanobacteriota</taxon>
        <taxon>Cyanophyceae</taxon>
        <taxon>Leptolyngbyales</taxon>
        <taxon>Leptolyngbyaceae</taxon>
        <taxon>Leptolyngbya group</taxon>
        <taxon>Leptolyngbya</taxon>
    </lineage>
</organism>
<feature type="domain" description="Transposase IS110-like N-terminal" evidence="1">
    <location>
        <begin position="29"/>
        <end position="171"/>
    </location>
</feature>
<evidence type="ECO:0000259" key="1">
    <source>
        <dbReference type="Pfam" id="PF01548"/>
    </source>
</evidence>
<dbReference type="EMBL" id="AP018203">
    <property type="protein sequence ID" value="BAY54146.1"/>
    <property type="molecule type" value="Genomic_DNA"/>
</dbReference>
<accession>A0A1Z4JBM7</accession>
<dbReference type="InterPro" id="IPR002525">
    <property type="entry name" value="Transp_IS110-like_N"/>
</dbReference>
<dbReference type="GO" id="GO:0003677">
    <property type="term" value="F:DNA binding"/>
    <property type="evidence" value="ECO:0007669"/>
    <property type="project" value="InterPro"/>
</dbReference>
<keyword evidence="4" id="KW-1185">Reference proteome</keyword>
<sequence>MIQRSQPRASGTSDASEAFEVLHRHACEIDIGSASHWVSVPPECEAQSVREFGCYTPDLVAMAAWLKQCQIETVAMESTGVYWITVFQTLESHGFEVILVDAHSVKSVPGRKSDVLDCQWLRQLHSYGLLSGSFRPDDQICVLRSYIRQRDTLIADAARHLQRMQKALTQMNVQLHQVLSDLTGLSGLRILKAIVAGERDPHKLAALKHERVRKSEAEIAAALSGDYRTEHLFVLAQELTLYESYQQQIAACDLEIEGYLNQLPTQVAQAPLDPPTPARKRPQNQPSFDLKHHLHRISGVDFTAIDGMGVLTVQTILSEIGLDASRFPSAKQFATWLGLSPGTNISGGRRKSAKTRPGSSRAANAFRIAAMAAGKSDSAIGAFFRRLKARLGAPKAITATAHKLARVFYFMRKTHQSYEDVGAAQYEQQFQQRKLKHLRKQAAALGFDLTERSPIDALSEVVS</sequence>
<protein>
    <submittedName>
        <fullName evidence="3">Gp3 protein</fullName>
    </submittedName>
</protein>
<evidence type="ECO:0000313" key="3">
    <source>
        <dbReference type="EMBL" id="BAY54146.1"/>
    </source>
</evidence>
<proteinExistence type="predicted"/>
<feature type="domain" description="Transposase IS116/IS110/IS902 C-terminal" evidence="2">
    <location>
        <begin position="303"/>
        <end position="379"/>
    </location>
</feature>
<dbReference type="GO" id="GO:0004803">
    <property type="term" value="F:transposase activity"/>
    <property type="evidence" value="ECO:0007669"/>
    <property type="project" value="InterPro"/>
</dbReference>
<dbReference type="Pfam" id="PF02371">
    <property type="entry name" value="Transposase_20"/>
    <property type="match status" value="1"/>
</dbReference>
<evidence type="ECO:0000313" key="4">
    <source>
        <dbReference type="Proteomes" id="UP000217895"/>
    </source>
</evidence>
<dbReference type="Proteomes" id="UP000217895">
    <property type="component" value="Chromosome"/>
</dbReference>
<gene>
    <name evidence="3" type="ORF">NIES2135_09600</name>
</gene>
<evidence type="ECO:0000259" key="2">
    <source>
        <dbReference type="Pfam" id="PF02371"/>
    </source>
</evidence>
<dbReference type="Pfam" id="PF01548">
    <property type="entry name" value="DEDD_Tnp_IS110"/>
    <property type="match status" value="1"/>
</dbReference>
<dbReference type="PANTHER" id="PTHR33055:SF13">
    <property type="entry name" value="TRANSPOSASE"/>
    <property type="match status" value="1"/>
</dbReference>
<name>A0A1Z4JBM7_LEPBY</name>
<dbReference type="AlphaFoldDB" id="A0A1Z4JBM7"/>
<dbReference type="InterPro" id="IPR047650">
    <property type="entry name" value="Transpos_IS110"/>
</dbReference>
<dbReference type="InterPro" id="IPR003346">
    <property type="entry name" value="Transposase_20"/>
</dbReference>
<reference evidence="3 4" key="1">
    <citation type="submission" date="2017-06" db="EMBL/GenBank/DDBJ databases">
        <title>Genome sequencing of cyanobaciteial culture collection at National Institute for Environmental Studies (NIES).</title>
        <authorList>
            <person name="Hirose Y."/>
            <person name="Shimura Y."/>
            <person name="Fujisawa T."/>
            <person name="Nakamura Y."/>
            <person name="Kawachi M."/>
        </authorList>
    </citation>
    <scope>NUCLEOTIDE SEQUENCE [LARGE SCALE GENOMIC DNA]</scope>
    <source>
        <strain evidence="3 4">NIES-2135</strain>
    </source>
</reference>
<dbReference type="PANTHER" id="PTHR33055">
    <property type="entry name" value="TRANSPOSASE FOR INSERTION SEQUENCE ELEMENT IS1111A"/>
    <property type="match status" value="1"/>
</dbReference>
<dbReference type="NCBIfam" id="NF033542">
    <property type="entry name" value="transpos_IS110"/>
    <property type="match status" value="1"/>
</dbReference>